<dbReference type="InterPro" id="IPR050111">
    <property type="entry name" value="C-type_lectin/snaclec_domain"/>
</dbReference>
<protein>
    <submittedName>
        <fullName evidence="4">Echinoidin</fullName>
    </submittedName>
</protein>
<dbReference type="InterPro" id="IPR001304">
    <property type="entry name" value="C-type_lectin-like"/>
</dbReference>
<evidence type="ECO:0000313" key="4">
    <source>
        <dbReference type="EMBL" id="KAJ8026842.1"/>
    </source>
</evidence>
<dbReference type="Proteomes" id="UP001152320">
    <property type="component" value="Chromosome 16"/>
</dbReference>
<evidence type="ECO:0000313" key="5">
    <source>
        <dbReference type="Proteomes" id="UP001152320"/>
    </source>
</evidence>
<accession>A0A9Q0YQR2</accession>
<keyword evidence="5" id="KW-1185">Reference proteome</keyword>
<dbReference type="SUPFAM" id="SSF56436">
    <property type="entry name" value="C-type lectin-like"/>
    <property type="match status" value="1"/>
</dbReference>
<proteinExistence type="predicted"/>
<reference evidence="4" key="1">
    <citation type="submission" date="2021-10" db="EMBL/GenBank/DDBJ databases">
        <title>Tropical sea cucumber genome reveals ecological adaptation and Cuvierian tubules defense mechanism.</title>
        <authorList>
            <person name="Chen T."/>
        </authorList>
    </citation>
    <scope>NUCLEOTIDE SEQUENCE</scope>
    <source>
        <strain evidence="4">Nanhai2018</strain>
        <tissue evidence="4">Muscle</tissue>
    </source>
</reference>
<comment type="caution">
    <text evidence="4">The sequence shown here is derived from an EMBL/GenBank/DDBJ whole genome shotgun (WGS) entry which is preliminary data.</text>
</comment>
<dbReference type="OrthoDB" id="418245at2759"/>
<gene>
    <name evidence="4" type="ORF">HOLleu_31792</name>
</gene>
<dbReference type="EMBL" id="JAIZAY010000016">
    <property type="protein sequence ID" value="KAJ8026842.1"/>
    <property type="molecule type" value="Genomic_DNA"/>
</dbReference>
<organism evidence="4 5">
    <name type="scientific">Holothuria leucospilota</name>
    <name type="common">Black long sea cucumber</name>
    <name type="synonym">Mertensiothuria leucospilota</name>
    <dbReference type="NCBI Taxonomy" id="206669"/>
    <lineage>
        <taxon>Eukaryota</taxon>
        <taxon>Metazoa</taxon>
        <taxon>Echinodermata</taxon>
        <taxon>Eleutherozoa</taxon>
        <taxon>Echinozoa</taxon>
        <taxon>Holothuroidea</taxon>
        <taxon>Aspidochirotacea</taxon>
        <taxon>Aspidochirotida</taxon>
        <taxon>Holothuriidae</taxon>
        <taxon>Holothuria</taxon>
    </lineage>
</organism>
<dbReference type="Gene3D" id="3.10.100.10">
    <property type="entry name" value="Mannose-Binding Protein A, subunit A"/>
    <property type="match status" value="1"/>
</dbReference>
<dbReference type="InterPro" id="IPR016186">
    <property type="entry name" value="C-type_lectin-like/link_sf"/>
</dbReference>
<feature type="signal peptide" evidence="2">
    <location>
        <begin position="1"/>
        <end position="23"/>
    </location>
</feature>
<keyword evidence="2" id="KW-0732">Signal</keyword>
<evidence type="ECO:0000259" key="3">
    <source>
        <dbReference type="PROSITE" id="PS50041"/>
    </source>
</evidence>
<dbReference type="Pfam" id="PF00059">
    <property type="entry name" value="Lectin_C"/>
    <property type="match status" value="1"/>
</dbReference>
<feature type="domain" description="C-type lectin" evidence="3">
    <location>
        <begin position="38"/>
        <end position="173"/>
    </location>
</feature>
<feature type="chain" id="PRO_5040261649" evidence="2">
    <location>
        <begin position="24"/>
        <end position="177"/>
    </location>
</feature>
<name>A0A9Q0YQR2_HOLLE</name>
<dbReference type="PROSITE" id="PS00615">
    <property type="entry name" value="C_TYPE_LECTIN_1"/>
    <property type="match status" value="1"/>
</dbReference>
<dbReference type="PROSITE" id="PS50041">
    <property type="entry name" value="C_TYPE_LECTIN_2"/>
    <property type="match status" value="1"/>
</dbReference>
<evidence type="ECO:0000256" key="1">
    <source>
        <dbReference type="ARBA" id="ARBA00023157"/>
    </source>
</evidence>
<dbReference type="PANTHER" id="PTHR22803">
    <property type="entry name" value="MANNOSE, PHOSPHOLIPASE, LECTIN RECEPTOR RELATED"/>
    <property type="match status" value="1"/>
</dbReference>
<keyword evidence="1" id="KW-1015">Disulfide bond</keyword>
<sequence>MVTKEKLVFITSIVLFLIEGALTVQYCPPFWTQFHLPTGVFCYRFFGQKQTWLEAEKTCAGFTACEGRELAHLVSISNFNEEVFVTEYRQFMLGLFGMGEPGMWIGFNDRDIEGDWKWTDPYIQSDFANWAPRSPKSKSSKNKFDCTYQLVTSTGRSKWKDKDCREQHSFMCKMGAL</sequence>
<dbReference type="SMART" id="SM00034">
    <property type="entry name" value="CLECT"/>
    <property type="match status" value="1"/>
</dbReference>
<dbReference type="InterPro" id="IPR018378">
    <property type="entry name" value="C-type_lectin_CS"/>
</dbReference>
<dbReference type="InterPro" id="IPR016187">
    <property type="entry name" value="CTDL_fold"/>
</dbReference>
<evidence type="ECO:0000256" key="2">
    <source>
        <dbReference type="SAM" id="SignalP"/>
    </source>
</evidence>
<dbReference type="AlphaFoldDB" id="A0A9Q0YQR2"/>